<dbReference type="RefSeq" id="WP_187783385.1">
    <property type="nucleotide sequence ID" value="NZ_JACTVA010000005.1"/>
</dbReference>
<dbReference type="CDD" id="cd12173">
    <property type="entry name" value="PGDH_4"/>
    <property type="match status" value="1"/>
</dbReference>
<protein>
    <submittedName>
        <fullName evidence="7">Hydroxyacid dehydrogenase</fullName>
    </submittedName>
</protein>
<evidence type="ECO:0000256" key="2">
    <source>
        <dbReference type="ARBA" id="ARBA00023002"/>
    </source>
</evidence>
<dbReference type="SUPFAM" id="SSF52283">
    <property type="entry name" value="Formate/glycerate dehydrogenase catalytic domain-like"/>
    <property type="match status" value="1"/>
</dbReference>
<evidence type="ECO:0000256" key="1">
    <source>
        <dbReference type="ARBA" id="ARBA00005854"/>
    </source>
</evidence>
<gene>
    <name evidence="7" type="ORF">IBL26_04690</name>
</gene>
<feature type="domain" description="D-isomer specific 2-hydroxyacid dehydrogenase NAD-binding" evidence="6">
    <location>
        <begin position="120"/>
        <end position="296"/>
    </location>
</feature>
<dbReference type="PROSITE" id="PS00670">
    <property type="entry name" value="D_2_HYDROXYACID_DH_2"/>
    <property type="match status" value="1"/>
</dbReference>
<dbReference type="PANTHER" id="PTHR42789">
    <property type="entry name" value="D-ISOMER SPECIFIC 2-HYDROXYACID DEHYDROGENASE FAMILY PROTEIN (AFU_ORTHOLOGUE AFUA_6G10090)"/>
    <property type="match status" value="1"/>
</dbReference>
<dbReference type="Proteomes" id="UP000626026">
    <property type="component" value="Unassembled WGS sequence"/>
</dbReference>
<keyword evidence="8" id="KW-1185">Reference proteome</keyword>
<comment type="caution">
    <text evidence="7">The sequence shown here is derived from an EMBL/GenBank/DDBJ whole genome shotgun (WGS) entry which is preliminary data.</text>
</comment>
<sequence>MPDARKTVVKFNFWQDPAMAERFALEDDIDFLTCDVAGAAEESWAKLAGAHVYHISSTKDELPRPWFAEAPLLERCPRLLCISATGAGYDTVDVAACTAAGVLVVNQSGANAAAVAEHTLGMMLDIGKKLSLSDRLLRRERGFAREDLMGREIGGKVLGLIGLGHVGRRVAALAKAFGMTVLAHDPYLDDAEIARRDARAVSLEELLETADFVSVHCPRDQRTLRMMNAETFARMKRGAVFLNTARGGIHDEAALQEALSSGQLAGAGLDVWDIEPPPLDHPLLRQENVVATYHTAGVTVEARRCMASFAAEQIITVLQGGMPPRLINPEAWPAYRQRFQAVMGRPVAAEPLPA</sequence>
<dbReference type="InterPro" id="IPR050857">
    <property type="entry name" value="D-2-hydroxyacid_DH"/>
</dbReference>
<comment type="similarity">
    <text evidence="1 4">Belongs to the D-isomer specific 2-hydroxyacid dehydrogenase family.</text>
</comment>
<dbReference type="InterPro" id="IPR006140">
    <property type="entry name" value="D-isomer_DH_NAD-bd"/>
</dbReference>
<evidence type="ECO:0000313" key="7">
    <source>
        <dbReference type="EMBL" id="MBC9206123.1"/>
    </source>
</evidence>
<organism evidence="7 8">
    <name type="scientific">Teichococcus aerophilus</name>
    <dbReference type="NCBI Taxonomy" id="1224513"/>
    <lineage>
        <taxon>Bacteria</taxon>
        <taxon>Pseudomonadati</taxon>
        <taxon>Pseudomonadota</taxon>
        <taxon>Alphaproteobacteria</taxon>
        <taxon>Acetobacterales</taxon>
        <taxon>Roseomonadaceae</taxon>
        <taxon>Roseomonas</taxon>
    </lineage>
</organism>
<feature type="domain" description="D-isomer specific 2-hydroxyacid dehydrogenase catalytic" evidence="5">
    <location>
        <begin position="35"/>
        <end position="328"/>
    </location>
</feature>
<dbReference type="Pfam" id="PF02826">
    <property type="entry name" value="2-Hacid_dh_C"/>
    <property type="match status" value="1"/>
</dbReference>
<keyword evidence="3" id="KW-0520">NAD</keyword>
<dbReference type="InterPro" id="IPR029753">
    <property type="entry name" value="D-isomer_DH_CS"/>
</dbReference>
<proteinExistence type="inferred from homology"/>
<evidence type="ECO:0000256" key="3">
    <source>
        <dbReference type="ARBA" id="ARBA00023027"/>
    </source>
</evidence>
<dbReference type="Pfam" id="PF00389">
    <property type="entry name" value="2-Hacid_dh"/>
    <property type="match status" value="1"/>
</dbReference>
<keyword evidence="2 4" id="KW-0560">Oxidoreductase</keyword>
<evidence type="ECO:0000259" key="5">
    <source>
        <dbReference type="Pfam" id="PF00389"/>
    </source>
</evidence>
<reference evidence="7 8" key="1">
    <citation type="journal article" date="2013" name="Int. J. Syst. Evol. Microbiol.">
        <title>Roseomonas aerophila sp. nov., isolated from air.</title>
        <authorList>
            <person name="Kim S.J."/>
            <person name="Weon H.Y."/>
            <person name="Ahn J.H."/>
            <person name="Hong S.B."/>
            <person name="Seok S.J."/>
            <person name="Whang K.S."/>
            <person name="Kwon S.W."/>
        </authorList>
    </citation>
    <scope>NUCLEOTIDE SEQUENCE [LARGE SCALE GENOMIC DNA]</scope>
    <source>
        <strain evidence="7 8">NBRC 108923</strain>
    </source>
</reference>
<accession>A0ABR7RI56</accession>
<dbReference type="Gene3D" id="3.40.50.720">
    <property type="entry name" value="NAD(P)-binding Rossmann-like Domain"/>
    <property type="match status" value="2"/>
</dbReference>
<evidence type="ECO:0000313" key="8">
    <source>
        <dbReference type="Proteomes" id="UP000626026"/>
    </source>
</evidence>
<dbReference type="EMBL" id="JACTVA010000005">
    <property type="protein sequence ID" value="MBC9206123.1"/>
    <property type="molecule type" value="Genomic_DNA"/>
</dbReference>
<name>A0ABR7RI56_9PROT</name>
<evidence type="ECO:0000256" key="4">
    <source>
        <dbReference type="RuleBase" id="RU003719"/>
    </source>
</evidence>
<dbReference type="SUPFAM" id="SSF51735">
    <property type="entry name" value="NAD(P)-binding Rossmann-fold domains"/>
    <property type="match status" value="1"/>
</dbReference>
<dbReference type="InterPro" id="IPR006139">
    <property type="entry name" value="D-isomer_2_OHA_DH_cat_dom"/>
</dbReference>
<evidence type="ECO:0000259" key="6">
    <source>
        <dbReference type="Pfam" id="PF02826"/>
    </source>
</evidence>
<dbReference type="InterPro" id="IPR036291">
    <property type="entry name" value="NAD(P)-bd_dom_sf"/>
</dbReference>
<dbReference type="PANTHER" id="PTHR42789:SF1">
    <property type="entry name" value="D-ISOMER SPECIFIC 2-HYDROXYACID DEHYDROGENASE FAMILY PROTEIN (AFU_ORTHOLOGUE AFUA_6G10090)"/>
    <property type="match status" value="1"/>
</dbReference>